<dbReference type="Pfam" id="PF13899">
    <property type="entry name" value="Thioredoxin_7"/>
    <property type="match status" value="1"/>
</dbReference>
<accession>T1FQT2</accession>
<reference evidence="3 5" key="2">
    <citation type="journal article" date="2013" name="Nature">
        <title>Insights into bilaterian evolution from three spiralian genomes.</title>
        <authorList>
            <person name="Simakov O."/>
            <person name="Marletaz F."/>
            <person name="Cho S.J."/>
            <person name="Edsinger-Gonzales E."/>
            <person name="Havlak P."/>
            <person name="Hellsten U."/>
            <person name="Kuo D.H."/>
            <person name="Larsson T."/>
            <person name="Lv J."/>
            <person name="Arendt D."/>
            <person name="Savage R."/>
            <person name="Osoegawa K."/>
            <person name="de Jong P."/>
            <person name="Grimwood J."/>
            <person name="Chapman J.A."/>
            <person name="Shapiro H."/>
            <person name="Aerts A."/>
            <person name="Otillar R.P."/>
            <person name="Terry A.Y."/>
            <person name="Boore J.L."/>
            <person name="Grigoriev I.V."/>
            <person name="Lindberg D.R."/>
            <person name="Seaver E.C."/>
            <person name="Weisblat D.A."/>
            <person name="Putnam N.H."/>
            <person name="Rokhsar D.S."/>
        </authorList>
    </citation>
    <scope>NUCLEOTIDE SEQUENCE</scope>
</reference>
<feature type="compositionally biased region" description="Acidic residues" evidence="1">
    <location>
        <begin position="363"/>
        <end position="380"/>
    </location>
</feature>
<dbReference type="EMBL" id="KB097495">
    <property type="protein sequence ID" value="ESN96373.1"/>
    <property type="molecule type" value="Genomic_DNA"/>
</dbReference>
<dbReference type="SMART" id="SM00166">
    <property type="entry name" value="UBX"/>
    <property type="match status" value="1"/>
</dbReference>
<name>T1FQT2_HELRO</name>
<dbReference type="RefSeq" id="XP_009025545.1">
    <property type="nucleotide sequence ID" value="XM_009027297.1"/>
</dbReference>
<dbReference type="SUPFAM" id="SSF52833">
    <property type="entry name" value="Thioredoxin-like"/>
    <property type="match status" value="1"/>
</dbReference>
<dbReference type="Gene3D" id="3.10.20.90">
    <property type="entry name" value="Phosphatidylinositol 3-kinase Catalytic Subunit, Chain A, domain 1"/>
    <property type="match status" value="1"/>
</dbReference>
<dbReference type="HOGENOM" id="CLU_021255_3_0_1"/>
<dbReference type="SUPFAM" id="SSF46934">
    <property type="entry name" value="UBA-like"/>
    <property type="match status" value="1"/>
</dbReference>
<dbReference type="EnsemblMetazoa" id="HelroT189218">
    <property type="protein sequence ID" value="HelroP189218"/>
    <property type="gene ID" value="HelroG189218"/>
</dbReference>
<dbReference type="InterPro" id="IPR006577">
    <property type="entry name" value="UAS"/>
</dbReference>
<feature type="region of interest" description="Disordered" evidence="1">
    <location>
        <begin position="57"/>
        <end position="103"/>
    </location>
</feature>
<dbReference type="SMART" id="SM00594">
    <property type="entry name" value="UAS"/>
    <property type="match status" value="1"/>
</dbReference>
<dbReference type="OrthoDB" id="270602at2759"/>
<dbReference type="InterPro" id="IPR029071">
    <property type="entry name" value="Ubiquitin-like_domsf"/>
</dbReference>
<dbReference type="CTD" id="20211179"/>
<gene>
    <name evidence="4" type="primary">20211179</name>
    <name evidence="3" type="ORF">HELRODRAFT_189218</name>
</gene>
<dbReference type="KEGG" id="hro:HELRODRAFT_189218"/>
<dbReference type="CDD" id="cd02958">
    <property type="entry name" value="UAS"/>
    <property type="match status" value="1"/>
</dbReference>
<feature type="compositionally biased region" description="Polar residues" evidence="1">
    <location>
        <begin position="342"/>
        <end position="351"/>
    </location>
</feature>
<feature type="compositionally biased region" description="Polar residues" evidence="1">
    <location>
        <begin position="384"/>
        <end position="393"/>
    </location>
</feature>
<dbReference type="eggNOG" id="KOG1364">
    <property type="taxonomic scope" value="Eukaryota"/>
</dbReference>
<dbReference type="Pfam" id="PF14555">
    <property type="entry name" value="UBA_4"/>
    <property type="match status" value="1"/>
</dbReference>
<dbReference type="Gene3D" id="1.10.8.10">
    <property type="entry name" value="DNA helicase RuvA subunit, C-terminal domain"/>
    <property type="match status" value="1"/>
</dbReference>
<evidence type="ECO:0000313" key="3">
    <source>
        <dbReference type="EMBL" id="ESN96373.1"/>
    </source>
</evidence>
<dbReference type="Pfam" id="PF00789">
    <property type="entry name" value="UBX"/>
    <property type="match status" value="1"/>
</dbReference>
<dbReference type="FunCoup" id="T1FQT2">
    <property type="interactions" value="1274"/>
</dbReference>
<proteinExistence type="predicted"/>
<feature type="domain" description="UBX" evidence="2">
    <location>
        <begin position="458"/>
        <end position="536"/>
    </location>
</feature>
<dbReference type="GO" id="GO:0005634">
    <property type="term" value="C:nucleus"/>
    <property type="evidence" value="ECO:0000318"/>
    <property type="project" value="GO_Central"/>
</dbReference>
<dbReference type="STRING" id="6412.T1FQT2"/>
<evidence type="ECO:0000256" key="1">
    <source>
        <dbReference type="SAM" id="MobiDB-lite"/>
    </source>
</evidence>
<dbReference type="OMA" id="CAFPRKS"/>
<dbReference type="Proteomes" id="UP000015101">
    <property type="component" value="Unassembled WGS sequence"/>
</dbReference>
<reference evidence="4" key="3">
    <citation type="submission" date="2015-06" db="UniProtKB">
        <authorList>
            <consortium name="EnsemblMetazoa"/>
        </authorList>
    </citation>
    <scope>IDENTIFICATION</scope>
</reference>
<feature type="region of interest" description="Disordered" evidence="1">
    <location>
        <begin position="340"/>
        <end position="432"/>
    </location>
</feature>
<dbReference type="InterPro" id="IPR050730">
    <property type="entry name" value="UBX_domain-protein"/>
</dbReference>
<organism evidence="4 5">
    <name type="scientific">Helobdella robusta</name>
    <name type="common">Californian leech</name>
    <dbReference type="NCBI Taxonomy" id="6412"/>
    <lineage>
        <taxon>Eukaryota</taxon>
        <taxon>Metazoa</taxon>
        <taxon>Spiralia</taxon>
        <taxon>Lophotrochozoa</taxon>
        <taxon>Annelida</taxon>
        <taxon>Clitellata</taxon>
        <taxon>Hirudinea</taxon>
        <taxon>Rhynchobdellida</taxon>
        <taxon>Glossiphoniidae</taxon>
        <taxon>Helobdella</taxon>
    </lineage>
</organism>
<evidence type="ECO:0000259" key="2">
    <source>
        <dbReference type="PROSITE" id="PS50033"/>
    </source>
</evidence>
<dbReference type="PROSITE" id="PS50033">
    <property type="entry name" value="UBX"/>
    <property type="match status" value="1"/>
</dbReference>
<dbReference type="InterPro" id="IPR009060">
    <property type="entry name" value="UBA-like_sf"/>
</dbReference>
<dbReference type="PANTHER" id="PTHR23322">
    <property type="entry name" value="FAS-ASSOCIATED PROTEIN"/>
    <property type="match status" value="1"/>
</dbReference>
<reference evidence="5" key="1">
    <citation type="submission" date="2012-12" db="EMBL/GenBank/DDBJ databases">
        <authorList>
            <person name="Hellsten U."/>
            <person name="Grimwood J."/>
            <person name="Chapman J.A."/>
            <person name="Shapiro H."/>
            <person name="Aerts A."/>
            <person name="Otillar R.P."/>
            <person name="Terry A.Y."/>
            <person name="Boore J.L."/>
            <person name="Simakov O."/>
            <person name="Marletaz F."/>
            <person name="Cho S.-J."/>
            <person name="Edsinger-Gonzales E."/>
            <person name="Havlak P."/>
            <person name="Kuo D.-H."/>
            <person name="Larsson T."/>
            <person name="Lv J."/>
            <person name="Arendt D."/>
            <person name="Savage R."/>
            <person name="Osoegawa K."/>
            <person name="de Jong P."/>
            <person name="Lindberg D.R."/>
            <person name="Seaver E.C."/>
            <person name="Weisblat D.A."/>
            <person name="Putnam N.H."/>
            <person name="Grigoriev I.V."/>
            <person name="Rokhsar D.S."/>
        </authorList>
    </citation>
    <scope>NUCLEOTIDE SEQUENCE</scope>
</reference>
<feature type="compositionally biased region" description="Polar residues" evidence="1">
    <location>
        <begin position="79"/>
        <end position="89"/>
    </location>
</feature>
<evidence type="ECO:0000313" key="4">
    <source>
        <dbReference type="EnsemblMetazoa" id="HelroP189218"/>
    </source>
</evidence>
<dbReference type="GO" id="GO:0043161">
    <property type="term" value="P:proteasome-mediated ubiquitin-dependent protein catabolic process"/>
    <property type="evidence" value="ECO:0000318"/>
    <property type="project" value="GO_Central"/>
</dbReference>
<dbReference type="SUPFAM" id="SSF54236">
    <property type="entry name" value="Ubiquitin-like"/>
    <property type="match status" value="1"/>
</dbReference>
<keyword evidence="5" id="KW-1185">Reference proteome</keyword>
<dbReference type="InParanoid" id="T1FQT2"/>
<feature type="compositionally biased region" description="Low complexity" evidence="1">
    <location>
        <begin position="394"/>
        <end position="425"/>
    </location>
</feature>
<dbReference type="AlphaFoldDB" id="T1FQT2"/>
<dbReference type="Gene3D" id="3.40.30.10">
    <property type="entry name" value="Glutaredoxin"/>
    <property type="match status" value="1"/>
</dbReference>
<dbReference type="EMBL" id="AMQM01001384">
    <property type="status" value="NOT_ANNOTATED_CDS"/>
    <property type="molecule type" value="Genomic_DNA"/>
</dbReference>
<dbReference type="GeneID" id="20211179"/>
<feature type="region of interest" description="Disordered" evidence="1">
    <location>
        <begin position="305"/>
        <end position="328"/>
    </location>
</feature>
<evidence type="ECO:0000313" key="5">
    <source>
        <dbReference type="Proteomes" id="UP000015101"/>
    </source>
</evidence>
<dbReference type="InterPro" id="IPR036249">
    <property type="entry name" value="Thioredoxin-like_sf"/>
</dbReference>
<protein>
    <recommendedName>
        <fullName evidence="2">UBX domain-containing protein</fullName>
    </recommendedName>
</protein>
<dbReference type="InterPro" id="IPR001012">
    <property type="entry name" value="UBX_dom"/>
</dbReference>
<sequence>MASFSEIENSEENVASRFCMVTGATLEEATHFLDACGNNLEAAVGMYLDGGQPAPRTFSNGGNYARPPIHSNHNDDSENVNGNNRSSLNGDDEVRAPIPARSETLVDEEDNIAYLSASRMDRRRLASSVFDPMRNFSEESLIEMFEGHHVEEPAHPTIPESQENWDAIPGPSSYQNRRQTLDELFRPPLDLIFKGTFTAAKERGVSENKWLLVNVHNVREFPCQVLNRDVWSSVDVKDIVKNNFIFWQVYSDGLEGMKYMQFYRVLDWPYLAFLDPRTGELLFQCNQVDASTFISHANEFLEIHNHPCDDSPPAKKSKKSDSLIDASEDSQMRAAIEASIRYNKSTTMTPTPTRPAKRHVVEFDSDSSDDDEDSDEDGYIDSEPASNKPANRQSLSTSSISSPTQATSFSASSPLSPSTSSASAPKDIPWNACCQQEPDVDVAATAEQISHQQFLGLPSDPVSSLIVRLPDGDRKQIKWPCTSKIQALLSYISEHGYNIEDHEIVTNFPKRVVDVSDPRQRTLKEAGLFPMETVFVQEK</sequence>
<dbReference type="PANTHER" id="PTHR23322:SF6">
    <property type="entry name" value="UBX DOMAIN-CONTAINING PROTEIN 7"/>
    <property type="match status" value="1"/>
</dbReference>
<dbReference type="GO" id="GO:0043130">
    <property type="term" value="F:ubiquitin binding"/>
    <property type="evidence" value="ECO:0000318"/>
    <property type="project" value="GO_Central"/>
</dbReference>